<gene>
    <name evidence="1" type="ORF">rCG_54664</name>
</gene>
<accession>A6KFK1</accession>
<proteinExistence type="predicted"/>
<evidence type="ECO:0000313" key="1">
    <source>
        <dbReference type="EMBL" id="EDL75943.1"/>
    </source>
</evidence>
<protein>
    <submittedName>
        <fullName evidence="1">RCG54664</fullName>
    </submittedName>
</protein>
<dbReference type="EMBL" id="CH474045">
    <property type="protein sequence ID" value="EDL75943.1"/>
    <property type="molecule type" value="Genomic_DNA"/>
</dbReference>
<reference evidence="2" key="1">
    <citation type="submission" date="2005-09" db="EMBL/GenBank/DDBJ databases">
        <authorList>
            <person name="Mural R.J."/>
            <person name="Li P.W."/>
            <person name="Adams M.D."/>
            <person name="Amanatides P.G."/>
            <person name="Baden-Tillson H."/>
            <person name="Barnstead M."/>
            <person name="Chin S.H."/>
            <person name="Dew I."/>
            <person name="Evans C.A."/>
            <person name="Ferriera S."/>
            <person name="Flanigan M."/>
            <person name="Fosler C."/>
            <person name="Glodek A."/>
            <person name="Gu Z."/>
            <person name="Holt R.A."/>
            <person name="Jennings D."/>
            <person name="Kraft C.L."/>
            <person name="Lu F."/>
            <person name="Nguyen T."/>
            <person name="Nusskern D.R."/>
            <person name="Pfannkoch C.M."/>
            <person name="Sitter C."/>
            <person name="Sutton G.G."/>
            <person name="Venter J.C."/>
            <person name="Wang Z."/>
            <person name="Woodage T."/>
            <person name="Zheng X.H."/>
            <person name="Zhong F."/>
        </authorList>
    </citation>
    <scope>NUCLEOTIDE SEQUENCE [LARGE SCALE GENOMIC DNA]</scope>
    <source>
        <strain>BN</strain>
        <strain evidence="2">Sprague-Dawley</strain>
    </source>
</reference>
<dbReference type="AlphaFoldDB" id="A6KFK1"/>
<sequence length="61" mass="7043">MTIRYDKGIPHDFIKKQRVHLNAESNIECVKEHAYSCCIWIYLLAVCLPTSPCEMLPLAHV</sequence>
<name>A6KFK1_RAT</name>
<organism evidence="1 2">
    <name type="scientific">Rattus norvegicus</name>
    <name type="common">Rat</name>
    <dbReference type="NCBI Taxonomy" id="10116"/>
    <lineage>
        <taxon>Eukaryota</taxon>
        <taxon>Metazoa</taxon>
        <taxon>Chordata</taxon>
        <taxon>Craniata</taxon>
        <taxon>Vertebrata</taxon>
        <taxon>Euteleostomi</taxon>
        <taxon>Mammalia</taxon>
        <taxon>Eutheria</taxon>
        <taxon>Euarchontoglires</taxon>
        <taxon>Glires</taxon>
        <taxon>Rodentia</taxon>
        <taxon>Myomorpha</taxon>
        <taxon>Muroidea</taxon>
        <taxon>Muridae</taxon>
        <taxon>Murinae</taxon>
        <taxon>Rattus</taxon>
    </lineage>
</organism>
<evidence type="ECO:0000313" key="2">
    <source>
        <dbReference type="Proteomes" id="UP000234681"/>
    </source>
</evidence>
<dbReference type="Proteomes" id="UP000234681">
    <property type="component" value="Chromosome 16"/>
</dbReference>